<feature type="transmembrane region" description="Helical" evidence="1">
    <location>
        <begin position="13"/>
        <end position="33"/>
    </location>
</feature>
<evidence type="ECO:0000313" key="3">
    <source>
        <dbReference type="Proteomes" id="UP000663970"/>
    </source>
</evidence>
<feature type="transmembrane region" description="Helical" evidence="1">
    <location>
        <begin position="103"/>
        <end position="122"/>
    </location>
</feature>
<keyword evidence="3" id="KW-1185">Reference proteome</keyword>
<proteinExistence type="predicted"/>
<keyword evidence="1" id="KW-1133">Transmembrane helix</keyword>
<keyword evidence="1" id="KW-0472">Membrane</keyword>
<protein>
    <submittedName>
        <fullName evidence="2">Uncharacterized protein</fullName>
    </submittedName>
</protein>
<feature type="transmembrane region" description="Helical" evidence="1">
    <location>
        <begin position="76"/>
        <end position="97"/>
    </location>
</feature>
<gene>
    <name evidence="2" type="ORF">JF544_01750</name>
</gene>
<accession>A0ABS3DRI4</accession>
<reference evidence="2 3" key="1">
    <citation type="submission" date="2020-12" db="EMBL/GenBank/DDBJ databases">
        <title>Oil enriched cultivation method for isolating marine PHA-producing bacteria.</title>
        <authorList>
            <person name="Zheng W."/>
            <person name="Yu S."/>
            <person name="Huang Y."/>
        </authorList>
    </citation>
    <scope>NUCLEOTIDE SEQUENCE [LARGE SCALE GENOMIC DNA]</scope>
    <source>
        <strain evidence="2 3">SY-2-6</strain>
    </source>
</reference>
<dbReference type="EMBL" id="JAEKJY010000001">
    <property type="protein sequence ID" value="MBN8233944.1"/>
    <property type="molecule type" value="Genomic_DNA"/>
</dbReference>
<dbReference type="RefSeq" id="WP_206932010.1">
    <property type="nucleotide sequence ID" value="NZ_JAEKJY010000001.1"/>
</dbReference>
<organism evidence="2 3">
    <name type="scientific">Halobacillus kuroshimensis</name>
    <dbReference type="NCBI Taxonomy" id="302481"/>
    <lineage>
        <taxon>Bacteria</taxon>
        <taxon>Bacillati</taxon>
        <taxon>Bacillota</taxon>
        <taxon>Bacilli</taxon>
        <taxon>Bacillales</taxon>
        <taxon>Bacillaceae</taxon>
        <taxon>Halobacillus</taxon>
    </lineage>
</organism>
<sequence>MEKQKRTNQPPKGVVRGVLLLGTALLLSMIRGVTDLDSAGLGEAYMPLLIGGFLLFLLFSLFLLWKIYRGREWARITHLGLFTFSLISSMGETVTWFDSAPSFFWLYVMETLLVIGGFVLLFQRKSSQWFMK</sequence>
<dbReference type="Proteomes" id="UP000663970">
    <property type="component" value="Unassembled WGS sequence"/>
</dbReference>
<keyword evidence="1" id="KW-0812">Transmembrane</keyword>
<feature type="transmembrane region" description="Helical" evidence="1">
    <location>
        <begin position="45"/>
        <end position="64"/>
    </location>
</feature>
<name>A0ABS3DRI4_9BACI</name>
<evidence type="ECO:0000256" key="1">
    <source>
        <dbReference type="SAM" id="Phobius"/>
    </source>
</evidence>
<comment type="caution">
    <text evidence="2">The sequence shown here is derived from an EMBL/GenBank/DDBJ whole genome shotgun (WGS) entry which is preliminary data.</text>
</comment>
<evidence type="ECO:0000313" key="2">
    <source>
        <dbReference type="EMBL" id="MBN8233944.1"/>
    </source>
</evidence>